<keyword evidence="1" id="KW-0472">Membrane</keyword>
<reference evidence="2 3" key="1">
    <citation type="journal article" date="2016" name="Nat. Commun.">
        <title>Thousands of microbial genomes shed light on interconnected biogeochemical processes in an aquifer system.</title>
        <authorList>
            <person name="Anantharaman K."/>
            <person name="Brown C.T."/>
            <person name="Hug L.A."/>
            <person name="Sharon I."/>
            <person name="Castelle C.J."/>
            <person name="Probst A.J."/>
            <person name="Thomas B.C."/>
            <person name="Singh A."/>
            <person name="Wilkins M.J."/>
            <person name="Karaoz U."/>
            <person name="Brodie E.L."/>
            <person name="Williams K.H."/>
            <person name="Hubbard S.S."/>
            <person name="Banfield J.F."/>
        </authorList>
    </citation>
    <scope>NUCLEOTIDE SEQUENCE [LARGE SCALE GENOMIC DNA]</scope>
</reference>
<evidence type="ECO:0000313" key="3">
    <source>
        <dbReference type="Proteomes" id="UP000178017"/>
    </source>
</evidence>
<comment type="caution">
    <text evidence="2">The sequence shown here is derived from an EMBL/GenBank/DDBJ whole genome shotgun (WGS) entry which is preliminary data.</text>
</comment>
<sequence length="319" mass="35249">MTLTQTALLTRRAILTLGILSLLIILTTVGSNLYYRYQLAQIPPVEEIAENKFGTLPNINFPATTVSSSNFAYSIDTNTGELPQVPKFIKVYFIPQAGLTLLAPDRARELASKLDFNIGPQTEDPNTYTFSNEQGGKLIINILSGNFSYQKSSSSSAQPADLPDKDSLVSQFKTYLSSKIQLPPELERGRDNVVDNTVTFWPDHIDNLPIITAEYLFGLIKGKAITKDNGELGFDDVTYTFWPTDLTSSSTYQLKNPNEALDDLKNGAGFISRHNSSALVSITSVSLAYYQSQTYTPYLQPVYIFEGPSFIALVPAIKN</sequence>
<gene>
    <name evidence="2" type="ORF">A3B49_01475</name>
</gene>
<dbReference type="EMBL" id="MFDO01000023">
    <property type="protein sequence ID" value="OGE65183.1"/>
    <property type="molecule type" value="Genomic_DNA"/>
</dbReference>
<dbReference type="Proteomes" id="UP000178017">
    <property type="component" value="Unassembled WGS sequence"/>
</dbReference>
<evidence type="ECO:0000256" key="1">
    <source>
        <dbReference type="SAM" id="Phobius"/>
    </source>
</evidence>
<feature type="transmembrane region" description="Helical" evidence="1">
    <location>
        <begin position="12"/>
        <end position="35"/>
    </location>
</feature>
<proteinExistence type="predicted"/>
<keyword evidence="1" id="KW-0812">Transmembrane</keyword>
<accession>A0A1F5MIJ4</accession>
<organism evidence="2 3">
    <name type="scientific">Candidatus Daviesbacteria bacterium RIFCSPLOWO2_01_FULL_40_24</name>
    <dbReference type="NCBI Taxonomy" id="1797787"/>
    <lineage>
        <taxon>Bacteria</taxon>
        <taxon>Candidatus Daviesiibacteriota</taxon>
    </lineage>
</organism>
<name>A0A1F5MIJ4_9BACT</name>
<protein>
    <submittedName>
        <fullName evidence="2">Uncharacterized protein</fullName>
    </submittedName>
</protein>
<keyword evidence="1" id="KW-1133">Transmembrane helix</keyword>
<dbReference type="AlphaFoldDB" id="A0A1F5MIJ4"/>
<evidence type="ECO:0000313" key="2">
    <source>
        <dbReference type="EMBL" id="OGE65183.1"/>
    </source>
</evidence>